<sequence length="74" mass="8249">MALANNPRALLVLAYFFALASRLKSVWWLGDVPERGLRKTFTALPKEWKTLMCKPFDIAGMPLDEPANVASPMA</sequence>
<gene>
    <name evidence="1" type="ORF">PV05_10743</name>
</gene>
<organism evidence="1 2">
    <name type="scientific">Exophiala xenobiotica</name>
    <dbReference type="NCBI Taxonomy" id="348802"/>
    <lineage>
        <taxon>Eukaryota</taxon>
        <taxon>Fungi</taxon>
        <taxon>Dikarya</taxon>
        <taxon>Ascomycota</taxon>
        <taxon>Pezizomycotina</taxon>
        <taxon>Eurotiomycetes</taxon>
        <taxon>Chaetothyriomycetidae</taxon>
        <taxon>Chaetothyriales</taxon>
        <taxon>Herpotrichiellaceae</taxon>
        <taxon>Exophiala</taxon>
    </lineage>
</organism>
<dbReference type="GeneID" id="25332651"/>
<accession>A0A0D2CGS8</accession>
<dbReference type="HOGENOM" id="CLU_2687857_0_0_1"/>
<name>A0A0D2CGS8_9EURO</name>
<reference evidence="1 2" key="1">
    <citation type="submission" date="2015-01" db="EMBL/GenBank/DDBJ databases">
        <title>The Genome Sequence of Exophiala xenobiotica CBS118157.</title>
        <authorList>
            <consortium name="The Broad Institute Genomics Platform"/>
            <person name="Cuomo C."/>
            <person name="de Hoog S."/>
            <person name="Gorbushina A."/>
            <person name="Stielow B."/>
            <person name="Teixiera M."/>
            <person name="Abouelleil A."/>
            <person name="Chapman S.B."/>
            <person name="Priest M."/>
            <person name="Young S.K."/>
            <person name="Wortman J."/>
            <person name="Nusbaum C."/>
            <person name="Birren B."/>
        </authorList>
    </citation>
    <scope>NUCLEOTIDE SEQUENCE [LARGE SCALE GENOMIC DNA]</scope>
    <source>
        <strain evidence="1 2">CBS 118157</strain>
    </source>
</reference>
<proteinExistence type="predicted"/>
<dbReference type="RefSeq" id="XP_013309611.1">
    <property type="nucleotide sequence ID" value="XM_013454157.1"/>
</dbReference>
<protein>
    <submittedName>
        <fullName evidence="1">Uncharacterized protein</fullName>
    </submittedName>
</protein>
<keyword evidence="2" id="KW-1185">Reference proteome</keyword>
<evidence type="ECO:0000313" key="1">
    <source>
        <dbReference type="EMBL" id="KIW49027.1"/>
    </source>
</evidence>
<dbReference type="Proteomes" id="UP000054342">
    <property type="component" value="Unassembled WGS sequence"/>
</dbReference>
<evidence type="ECO:0000313" key="2">
    <source>
        <dbReference type="Proteomes" id="UP000054342"/>
    </source>
</evidence>
<dbReference type="EMBL" id="KN847323">
    <property type="protein sequence ID" value="KIW49027.1"/>
    <property type="molecule type" value="Genomic_DNA"/>
</dbReference>
<dbReference type="AlphaFoldDB" id="A0A0D2CGS8"/>